<comment type="subcellular location">
    <subcellularLocation>
        <location evidence="1">Membrane</location>
        <topology evidence="1">Multi-pass membrane protein</topology>
    </subcellularLocation>
</comment>
<organism evidence="8 9">
    <name type="scientific">Streptomyces gamaensis</name>
    <dbReference type="NCBI Taxonomy" id="1763542"/>
    <lineage>
        <taxon>Bacteria</taxon>
        <taxon>Bacillati</taxon>
        <taxon>Actinomycetota</taxon>
        <taxon>Actinomycetes</taxon>
        <taxon>Kitasatosporales</taxon>
        <taxon>Streptomycetaceae</taxon>
        <taxon>Streptomyces</taxon>
    </lineage>
</organism>
<evidence type="ECO:0000256" key="5">
    <source>
        <dbReference type="SAM" id="MobiDB-lite"/>
    </source>
</evidence>
<dbReference type="EMBL" id="JBHSPB010000008">
    <property type="protein sequence ID" value="MFC5721468.1"/>
    <property type="molecule type" value="Genomic_DNA"/>
</dbReference>
<feature type="domain" description="Yip1" evidence="7">
    <location>
        <begin position="36"/>
        <end position="196"/>
    </location>
</feature>
<gene>
    <name evidence="8" type="ORF">ACFP1Z_14950</name>
</gene>
<evidence type="ECO:0000256" key="6">
    <source>
        <dbReference type="SAM" id="Phobius"/>
    </source>
</evidence>
<feature type="transmembrane region" description="Helical" evidence="6">
    <location>
        <begin position="54"/>
        <end position="72"/>
    </location>
</feature>
<evidence type="ECO:0000256" key="1">
    <source>
        <dbReference type="ARBA" id="ARBA00004141"/>
    </source>
</evidence>
<keyword evidence="3 6" id="KW-1133">Transmembrane helix</keyword>
<evidence type="ECO:0000256" key="4">
    <source>
        <dbReference type="ARBA" id="ARBA00023136"/>
    </source>
</evidence>
<feature type="region of interest" description="Disordered" evidence="5">
    <location>
        <begin position="1"/>
        <end position="22"/>
    </location>
</feature>
<accession>A0ABW0Z0L7</accession>
<evidence type="ECO:0000259" key="7">
    <source>
        <dbReference type="Pfam" id="PF04893"/>
    </source>
</evidence>
<proteinExistence type="predicted"/>
<feature type="transmembrane region" description="Helical" evidence="6">
    <location>
        <begin position="120"/>
        <end position="136"/>
    </location>
</feature>
<feature type="compositionally biased region" description="Pro residues" evidence="5">
    <location>
        <begin position="1"/>
        <end position="14"/>
    </location>
</feature>
<feature type="transmembrane region" description="Helical" evidence="6">
    <location>
        <begin position="92"/>
        <end position="113"/>
    </location>
</feature>
<evidence type="ECO:0000256" key="2">
    <source>
        <dbReference type="ARBA" id="ARBA00022692"/>
    </source>
</evidence>
<reference evidence="9" key="1">
    <citation type="journal article" date="2019" name="Int. J. Syst. Evol. Microbiol.">
        <title>The Global Catalogue of Microorganisms (GCM) 10K type strain sequencing project: providing services to taxonomists for standard genome sequencing and annotation.</title>
        <authorList>
            <consortium name="The Broad Institute Genomics Platform"/>
            <consortium name="The Broad Institute Genome Sequencing Center for Infectious Disease"/>
            <person name="Wu L."/>
            <person name="Ma J."/>
        </authorList>
    </citation>
    <scope>NUCLEOTIDE SEQUENCE [LARGE SCALE GENOMIC DNA]</scope>
    <source>
        <strain evidence="9">CGMCC 4.7304</strain>
    </source>
</reference>
<comment type="caution">
    <text evidence="8">The sequence shown here is derived from an EMBL/GenBank/DDBJ whole genome shotgun (WGS) entry which is preliminary data.</text>
</comment>
<name>A0ABW0Z0L7_9ACTN</name>
<dbReference type="Pfam" id="PF04893">
    <property type="entry name" value="Yip1"/>
    <property type="match status" value="1"/>
</dbReference>
<keyword evidence="4 6" id="KW-0472">Membrane</keyword>
<sequence length="206" mass="22179">MPVTSSPPSPPSPSSPGGRPSRPVRRRRLLWHRLFFGIWLRPVDIMDEARDRGVWGAAAFLCVVCGTLGTLARESFWAQWRVGRALAVEAVAIADGVLLLASLLLGVVTHAIARRLGGNGRFAPTVTLFVVLFWATDLPRLALDVWLPSDSFAVRVAAWVTSGFGYAFAALLIRGQHHLPTHKAVAAVSIQMLAAVALLKFPTAGA</sequence>
<keyword evidence="9" id="KW-1185">Reference proteome</keyword>
<protein>
    <submittedName>
        <fullName evidence="8">YIP1 family protein</fullName>
    </submittedName>
</protein>
<dbReference type="RefSeq" id="WP_390316759.1">
    <property type="nucleotide sequence ID" value="NZ_JBHSPB010000008.1"/>
</dbReference>
<evidence type="ECO:0000313" key="8">
    <source>
        <dbReference type="EMBL" id="MFC5721468.1"/>
    </source>
</evidence>
<evidence type="ECO:0000313" key="9">
    <source>
        <dbReference type="Proteomes" id="UP001596083"/>
    </source>
</evidence>
<evidence type="ECO:0000256" key="3">
    <source>
        <dbReference type="ARBA" id="ARBA00022989"/>
    </source>
</evidence>
<keyword evidence="2 6" id="KW-0812">Transmembrane</keyword>
<dbReference type="InterPro" id="IPR006977">
    <property type="entry name" value="Yip1_dom"/>
</dbReference>
<feature type="transmembrane region" description="Helical" evidence="6">
    <location>
        <begin position="156"/>
        <end position="173"/>
    </location>
</feature>
<dbReference type="Proteomes" id="UP001596083">
    <property type="component" value="Unassembled WGS sequence"/>
</dbReference>